<sequence length="468" mass="53403">MSLKMDRNSKAKWKADIDGSKPGADFFLTRTPAEYNLEAYFKYRGATSSRREDLTYELSEWVKFFSASGKQILRDVARSFRCQWKSMSKFWDEIEERESQQRQFEQLMEQRKIDLRRQNVHQFRIDGNAMTRELDEALGGMSEPNQKLNRPKRPSVEVAPELESASVPDQERPTKRVAFRDDVFASECGSDYVDSNPSLVRSSLNSIDFKYIDHLVGPGTTSSRLNTSSRLIVGEIDVSEVLMNARRDNLKKQSEIADVSDLLTINFIFDANFLRKHLLTATAESLLNVIVPKPTTSEIALFMDFSIFAATHSYQEAKRDLRKRIQEKEDCIVTAVLLSYTERPGLWKQVSSHPASLSSLSQNEDTYTQSIVKNIIFGIVGDLDVVDHWSRDPLPTPHGFEELYFPDYFAEFDNLPLFVVEIKKPGAMDDDLEGDQRKLPCMMKLILDTILDAGVLAPSVIGLLIRVI</sequence>
<reference evidence="2" key="1">
    <citation type="journal article" date="2020" name="Fungal Divers.">
        <title>Resolving the Mortierellaceae phylogeny through synthesis of multi-gene phylogenetics and phylogenomics.</title>
        <authorList>
            <person name="Vandepol N."/>
            <person name="Liber J."/>
            <person name="Desiro A."/>
            <person name="Na H."/>
            <person name="Kennedy M."/>
            <person name="Barry K."/>
            <person name="Grigoriev I.V."/>
            <person name="Miller A.N."/>
            <person name="O'Donnell K."/>
            <person name="Stajich J.E."/>
            <person name="Bonito G."/>
        </authorList>
    </citation>
    <scope>NUCLEOTIDE SEQUENCE</scope>
    <source>
        <strain evidence="2">NRRL 28262</strain>
    </source>
</reference>
<dbReference type="EMBL" id="JAAAIL010002441">
    <property type="protein sequence ID" value="KAG0257272.1"/>
    <property type="molecule type" value="Genomic_DNA"/>
</dbReference>
<keyword evidence="3" id="KW-1185">Reference proteome</keyword>
<comment type="caution">
    <text evidence="2">The sequence shown here is derived from an EMBL/GenBank/DDBJ whole genome shotgun (WGS) entry which is preliminary data.</text>
</comment>
<gene>
    <name evidence="2" type="ORF">BGZ95_005292</name>
</gene>
<evidence type="ECO:0000313" key="3">
    <source>
        <dbReference type="Proteomes" id="UP001194580"/>
    </source>
</evidence>
<name>A0AAD4D247_9FUNG</name>
<evidence type="ECO:0000256" key="1">
    <source>
        <dbReference type="SAM" id="MobiDB-lite"/>
    </source>
</evidence>
<accession>A0AAD4D247</accession>
<organism evidence="2 3">
    <name type="scientific">Linnemannia exigua</name>
    <dbReference type="NCBI Taxonomy" id="604196"/>
    <lineage>
        <taxon>Eukaryota</taxon>
        <taxon>Fungi</taxon>
        <taxon>Fungi incertae sedis</taxon>
        <taxon>Mucoromycota</taxon>
        <taxon>Mortierellomycotina</taxon>
        <taxon>Mortierellomycetes</taxon>
        <taxon>Mortierellales</taxon>
        <taxon>Mortierellaceae</taxon>
        <taxon>Linnemannia</taxon>
    </lineage>
</organism>
<protein>
    <submittedName>
        <fullName evidence="2">Uncharacterized protein</fullName>
    </submittedName>
</protein>
<proteinExistence type="predicted"/>
<evidence type="ECO:0000313" key="2">
    <source>
        <dbReference type="EMBL" id="KAG0257272.1"/>
    </source>
</evidence>
<dbReference type="AlphaFoldDB" id="A0AAD4D247"/>
<dbReference type="Proteomes" id="UP001194580">
    <property type="component" value="Unassembled WGS sequence"/>
</dbReference>
<feature type="region of interest" description="Disordered" evidence="1">
    <location>
        <begin position="139"/>
        <end position="172"/>
    </location>
</feature>